<dbReference type="InterPro" id="IPR013520">
    <property type="entry name" value="Ribonucl_H"/>
</dbReference>
<dbReference type="NCBIfam" id="TIGR00573">
    <property type="entry name" value="dnaq"/>
    <property type="match status" value="1"/>
</dbReference>
<dbReference type="GO" id="GO:0008408">
    <property type="term" value="F:3'-5' exonuclease activity"/>
    <property type="evidence" value="ECO:0007669"/>
    <property type="project" value="TreeGrafter"/>
</dbReference>
<dbReference type="Gene3D" id="3.30.420.10">
    <property type="entry name" value="Ribonuclease H-like superfamily/Ribonuclease H"/>
    <property type="match status" value="1"/>
</dbReference>
<sequence length="244" mass="27753">MAQWELLRRIWHLNRESARGVKGWETGHIEGDKHHLAYLRSLSKERKEADSSVDILLAEMEVVVVDLETTGFYPDHGDEMISIGAVAMKGDRLLLGDSFYTLVKPGRSIPPHIRSLTGITDEMVQDAPELVQVLARFFRYVGDRPLVAHHSRHEREFFRAGLWKTSRRPLTHRMLDTMLFIRLLSSPVGNGSLDALCAMHDIPISRRHHAYCDAVAAGTLWGKYVTKAQAVGFTNLRQIYEALR</sequence>
<dbReference type="SUPFAM" id="SSF53098">
    <property type="entry name" value="Ribonuclease H-like"/>
    <property type="match status" value="1"/>
</dbReference>
<keyword evidence="3 6" id="KW-0269">Exonuclease</keyword>
<organism evidence="6 7">
    <name type="scientific">Brevibacillus reuszeri</name>
    <dbReference type="NCBI Taxonomy" id="54915"/>
    <lineage>
        <taxon>Bacteria</taxon>
        <taxon>Bacillati</taxon>
        <taxon>Bacillota</taxon>
        <taxon>Bacilli</taxon>
        <taxon>Bacillales</taxon>
        <taxon>Paenibacillaceae</taxon>
        <taxon>Brevibacillus</taxon>
    </lineage>
</organism>
<dbReference type="Pfam" id="PF00929">
    <property type="entry name" value="RNase_T"/>
    <property type="match status" value="1"/>
</dbReference>
<dbReference type="GO" id="GO:0005829">
    <property type="term" value="C:cytosol"/>
    <property type="evidence" value="ECO:0007669"/>
    <property type="project" value="TreeGrafter"/>
</dbReference>
<reference evidence="6" key="2">
    <citation type="submission" date="2015-07" db="EMBL/GenBank/DDBJ databases">
        <title>MeaNS - Measles Nucleotide Surveillance Program.</title>
        <authorList>
            <person name="Tran T."/>
            <person name="Druce J."/>
        </authorList>
    </citation>
    <scope>NUCLEOTIDE SEQUENCE</scope>
    <source>
        <strain evidence="6">DSM 9887</strain>
    </source>
</reference>
<keyword evidence="8" id="KW-1185">Reference proteome</keyword>
<dbReference type="GO" id="GO:0006260">
    <property type="term" value="P:DNA replication"/>
    <property type="evidence" value="ECO:0007669"/>
    <property type="project" value="InterPro"/>
</dbReference>
<dbReference type="PANTHER" id="PTHR30231:SF4">
    <property type="entry name" value="PROTEIN NEN2"/>
    <property type="match status" value="1"/>
</dbReference>
<evidence type="ECO:0000256" key="2">
    <source>
        <dbReference type="ARBA" id="ARBA00022801"/>
    </source>
</evidence>
<dbReference type="PATRIC" id="fig|54915.3.peg.5638"/>
<dbReference type="STRING" id="54915.ADS79_02375"/>
<dbReference type="Proteomes" id="UP000036834">
    <property type="component" value="Unassembled WGS sequence"/>
</dbReference>
<dbReference type="SMART" id="SM00479">
    <property type="entry name" value="EXOIII"/>
    <property type="match status" value="1"/>
</dbReference>
<dbReference type="CDD" id="cd06127">
    <property type="entry name" value="DEDDh"/>
    <property type="match status" value="1"/>
</dbReference>
<feature type="domain" description="Exonuclease" evidence="4">
    <location>
        <begin position="61"/>
        <end position="230"/>
    </location>
</feature>
<dbReference type="AlphaFoldDB" id="A0A0K9Z119"/>
<accession>A0A0K9Z119</accession>
<dbReference type="GO" id="GO:0003677">
    <property type="term" value="F:DNA binding"/>
    <property type="evidence" value="ECO:0007669"/>
    <property type="project" value="InterPro"/>
</dbReference>
<evidence type="ECO:0000259" key="4">
    <source>
        <dbReference type="SMART" id="SM00479"/>
    </source>
</evidence>
<dbReference type="InterPro" id="IPR036397">
    <property type="entry name" value="RNaseH_sf"/>
</dbReference>
<comment type="caution">
    <text evidence="6">The sequence shown here is derived from an EMBL/GenBank/DDBJ whole genome shotgun (WGS) entry which is preliminary data.</text>
</comment>
<dbReference type="Proteomes" id="UP000319578">
    <property type="component" value="Unassembled WGS sequence"/>
</dbReference>
<evidence type="ECO:0000313" key="7">
    <source>
        <dbReference type="Proteomes" id="UP000036834"/>
    </source>
</evidence>
<dbReference type="NCBIfam" id="NF005836">
    <property type="entry name" value="PRK07740.1"/>
    <property type="match status" value="1"/>
</dbReference>
<evidence type="ECO:0000256" key="3">
    <source>
        <dbReference type="ARBA" id="ARBA00022839"/>
    </source>
</evidence>
<name>A0A0K9Z119_9BACL</name>
<reference evidence="5 8" key="3">
    <citation type="submission" date="2019-06" db="EMBL/GenBank/DDBJ databases">
        <title>Whole genome shotgun sequence of Brevibacillus reuszeri NBRC 15719.</title>
        <authorList>
            <person name="Hosoyama A."/>
            <person name="Uohara A."/>
            <person name="Ohji S."/>
            <person name="Ichikawa N."/>
        </authorList>
    </citation>
    <scope>NUCLEOTIDE SEQUENCE [LARGE SCALE GENOMIC DNA]</scope>
    <source>
        <strain evidence="5 8">NBRC 15719</strain>
    </source>
</reference>
<dbReference type="FunFam" id="3.30.420.10:FF:000045">
    <property type="entry name" value="3'-5' exonuclease DinG"/>
    <property type="match status" value="1"/>
</dbReference>
<dbReference type="InterPro" id="IPR006054">
    <property type="entry name" value="DnaQ"/>
</dbReference>
<dbReference type="OrthoDB" id="9804290at2"/>
<dbReference type="RefSeq" id="WP_049736799.1">
    <property type="nucleotide sequence ID" value="NZ_BJON01000006.1"/>
</dbReference>
<dbReference type="EMBL" id="BJON01000006">
    <property type="protein sequence ID" value="GED67817.1"/>
    <property type="molecule type" value="Genomic_DNA"/>
</dbReference>
<keyword evidence="1" id="KW-0540">Nuclease</keyword>
<dbReference type="PANTHER" id="PTHR30231">
    <property type="entry name" value="DNA POLYMERASE III SUBUNIT EPSILON"/>
    <property type="match status" value="1"/>
</dbReference>
<evidence type="ECO:0000313" key="8">
    <source>
        <dbReference type="Proteomes" id="UP000319578"/>
    </source>
</evidence>
<evidence type="ECO:0000256" key="1">
    <source>
        <dbReference type="ARBA" id="ARBA00022722"/>
    </source>
</evidence>
<gene>
    <name evidence="6" type="ORF">ADS79_02375</name>
    <name evidence="5" type="ORF">BRE01_15190</name>
</gene>
<dbReference type="InterPro" id="IPR012337">
    <property type="entry name" value="RNaseH-like_sf"/>
</dbReference>
<evidence type="ECO:0000313" key="6">
    <source>
        <dbReference type="EMBL" id="KNB74552.1"/>
    </source>
</evidence>
<dbReference type="GO" id="GO:0003887">
    <property type="term" value="F:DNA-directed DNA polymerase activity"/>
    <property type="evidence" value="ECO:0007669"/>
    <property type="project" value="InterPro"/>
</dbReference>
<keyword evidence="2" id="KW-0378">Hydrolase</keyword>
<dbReference type="EMBL" id="LGIQ01000002">
    <property type="protein sequence ID" value="KNB74552.1"/>
    <property type="molecule type" value="Genomic_DNA"/>
</dbReference>
<protein>
    <submittedName>
        <fullName evidence="6">Exonuclease</fullName>
    </submittedName>
</protein>
<reference evidence="7" key="1">
    <citation type="submission" date="2015-07" db="EMBL/GenBank/DDBJ databases">
        <title>Genome sequencing project for genomic taxonomy and phylogenomics of Bacillus-like bacteria.</title>
        <authorList>
            <person name="Liu B."/>
            <person name="Wang J."/>
            <person name="Zhu Y."/>
            <person name="Liu G."/>
            <person name="Chen Q."/>
            <person name="Chen Z."/>
            <person name="Lan J."/>
            <person name="Che J."/>
            <person name="Ge C."/>
            <person name="Shi H."/>
            <person name="Pan Z."/>
            <person name="Liu X."/>
        </authorList>
    </citation>
    <scope>NUCLEOTIDE SEQUENCE [LARGE SCALE GENOMIC DNA]</scope>
    <source>
        <strain evidence="7">DSM 9887</strain>
    </source>
</reference>
<evidence type="ECO:0000313" key="5">
    <source>
        <dbReference type="EMBL" id="GED67817.1"/>
    </source>
</evidence>
<proteinExistence type="predicted"/>